<evidence type="ECO:0000313" key="2">
    <source>
        <dbReference type="EMBL" id="CAI9154773.1"/>
    </source>
</evidence>
<protein>
    <submittedName>
        <fullName evidence="2">Uncharacterized protein</fullName>
    </submittedName>
</protein>
<feature type="compositionally biased region" description="Basic and acidic residues" evidence="1">
    <location>
        <begin position="30"/>
        <end position="43"/>
    </location>
</feature>
<feature type="compositionally biased region" description="Basic and acidic residues" evidence="1">
    <location>
        <begin position="97"/>
        <end position="108"/>
    </location>
</feature>
<feature type="region of interest" description="Disordered" evidence="1">
    <location>
        <begin position="1"/>
        <end position="108"/>
    </location>
</feature>
<keyword evidence="3" id="KW-1185">Reference proteome</keyword>
<sequence>MRSASEELCPLSPFSRPTIDHRGTHLGASLERDAGRELVHSPRAEASSAQPFAPRPEGSELPANPLSGGCTCFAQETTEGRGPDAAVLFPRNSLENRNTDSAENWKVR</sequence>
<organism evidence="2 3">
    <name type="scientific">Rangifer tarandus platyrhynchus</name>
    <name type="common">Svalbard reindeer</name>
    <dbReference type="NCBI Taxonomy" id="3082113"/>
    <lineage>
        <taxon>Eukaryota</taxon>
        <taxon>Metazoa</taxon>
        <taxon>Chordata</taxon>
        <taxon>Craniata</taxon>
        <taxon>Vertebrata</taxon>
        <taxon>Euteleostomi</taxon>
        <taxon>Mammalia</taxon>
        <taxon>Eutheria</taxon>
        <taxon>Laurasiatheria</taxon>
        <taxon>Artiodactyla</taxon>
        <taxon>Ruminantia</taxon>
        <taxon>Pecora</taxon>
        <taxon>Cervidae</taxon>
        <taxon>Odocoileinae</taxon>
        <taxon>Rangifer</taxon>
    </lineage>
</organism>
<evidence type="ECO:0000256" key="1">
    <source>
        <dbReference type="SAM" id="MobiDB-lite"/>
    </source>
</evidence>
<accession>A0ABN8Y2Y0</accession>
<name>A0ABN8Y2Y0_RANTA</name>
<dbReference type="EMBL" id="OX459947">
    <property type="protein sequence ID" value="CAI9154773.1"/>
    <property type="molecule type" value="Genomic_DNA"/>
</dbReference>
<evidence type="ECO:0000313" key="3">
    <source>
        <dbReference type="Proteomes" id="UP001176941"/>
    </source>
</evidence>
<dbReference type="Proteomes" id="UP001176941">
    <property type="component" value="Chromosome 11"/>
</dbReference>
<reference evidence="2" key="1">
    <citation type="submission" date="2023-04" db="EMBL/GenBank/DDBJ databases">
        <authorList>
            <consortium name="ELIXIR-Norway"/>
        </authorList>
    </citation>
    <scope>NUCLEOTIDE SEQUENCE [LARGE SCALE GENOMIC DNA]</scope>
</reference>
<gene>
    <name evidence="2" type="ORF">MRATA1EN1_LOCUS3735</name>
</gene>
<proteinExistence type="predicted"/>